<accession>U2R7C9</accession>
<proteinExistence type="predicted"/>
<dbReference type="PROSITE" id="PS51462">
    <property type="entry name" value="NUDIX"/>
    <property type="match status" value="1"/>
</dbReference>
<evidence type="ECO:0000313" key="8">
    <source>
        <dbReference type="EMBL" id="ERK46602.1"/>
    </source>
</evidence>
<protein>
    <submittedName>
        <fullName evidence="8">Hydrolase, NUDIX family</fullName>
    </submittedName>
</protein>
<comment type="cofactor">
    <cofactor evidence="1">
        <name>Mn(2+)</name>
        <dbReference type="ChEBI" id="CHEBI:29035"/>
    </cofactor>
</comment>
<dbReference type="AlphaFoldDB" id="U2R7C9"/>
<dbReference type="Gene3D" id="3.90.79.10">
    <property type="entry name" value="Nucleoside Triphosphate Pyrophosphohydrolase"/>
    <property type="match status" value="1"/>
</dbReference>
<dbReference type="CDD" id="cd03426">
    <property type="entry name" value="NUDIX_CoAse_Nudt7"/>
    <property type="match status" value="1"/>
</dbReference>
<evidence type="ECO:0000256" key="5">
    <source>
        <dbReference type="ARBA" id="ARBA00022842"/>
    </source>
</evidence>
<feature type="domain" description="Nudix hydrolase" evidence="7">
    <location>
        <begin position="46"/>
        <end position="182"/>
    </location>
</feature>
<dbReference type="GO" id="GO:0010945">
    <property type="term" value="F:coenzyme A diphosphatase activity"/>
    <property type="evidence" value="ECO:0007669"/>
    <property type="project" value="InterPro"/>
</dbReference>
<keyword evidence="6" id="KW-0464">Manganese</keyword>
<dbReference type="Pfam" id="PF00293">
    <property type="entry name" value="NUDIX"/>
    <property type="match status" value="1"/>
</dbReference>
<dbReference type="PANTHER" id="PTHR12992">
    <property type="entry name" value="NUDIX HYDROLASE"/>
    <property type="match status" value="1"/>
</dbReference>
<dbReference type="SUPFAM" id="SSF55811">
    <property type="entry name" value="Nudix"/>
    <property type="match status" value="1"/>
</dbReference>
<reference evidence="8 9" key="1">
    <citation type="submission" date="2013-06" db="EMBL/GenBank/DDBJ databases">
        <authorList>
            <person name="Weinstock G."/>
            <person name="Sodergren E."/>
            <person name="Lobos E.A."/>
            <person name="Fulton L."/>
            <person name="Fulton R."/>
            <person name="Courtney L."/>
            <person name="Fronick C."/>
            <person name="O'Laughlin M."/>
            <person name="Godfrey J."/>
            <person name="Wilson R.M."/>
            <person name="Miner T."/>
            <person name="Farmer C."/>
            <person name="Delehaunty K."/>
            <person name="Cordes M."/>
            <person name="Minx P."/>
            <person name="Tomlinson C."/>
            <person name="Chen J."/>
            <person name="Wollam A."/>
            <person name="Pepin K.H."/>
            <person name="Bhonagiri V."/>
            <person name="Zhang X."/>
            <person name="Warren W."/>
            <person name="Mitreva M."/>
            <person name="Mardis E.R."/>
            <person name="Wilson R.K."/>
        </authorList>
    </citation>
    <scope>NUCLEOTIDE SEQUENCE [LARGE SCALE GENOMIC DNA]</scope>
    <source>
        <strain evidence="8 9">ATCC 29099</strain>
    </source>
</reference>
<comment type="cofactor">
    <cofactor evidence="2">
        <name>Mg(2+)</name>
        <dbReference type="ChEBI" id="CHEBI:18420"/>
    </cofactor>
</comment>
<evidence type="ECO:0000256" key="4">
    <source>
        <dbReference type="ARBA" id="ARBA00022801"/>
    </source>
</evidence>
<dbReference type="InterPro" id="IPR015797">
    <property type="entry name" value="NUDIX_hydrolase-like_dom_sf"/>
</dbReference>
<dbReference type="PATRIC" id="fig|1256908.3.peg.1584"/>
<organism evidence="8 9">
    <name type="scientific">Eubacterium ramulus ATCC 29099</name>
    <dbReference type="NCBI Taxonomy" id="1256908"/>
    <lineage>
        <taxon>Bacteria</taxon>
        <taxon>Bacillati</taxon>
        <taxon>Bacillota</taxon>
        <taxon>Clostridia</taxon>
        <taxon>Eubacteriales</taxon>
        <taxon>Eubacteriaceae</taxon>
        <taxon>Eubacterium</taxon>
    </lineage>
</organism>
<gene>
    <name evidence="8" type="ORF">HMPREF0373_01705</name>
</gene>
<evidence type="ECO:0000259" key="7">
    <source>
        <dbReference type="PROSITE" id="PS51462"/>
    </source>
</evidence>
<evidence type="ECO:0000256" key="6">
    <source>
        <dbReference type="ARBA" id="ARBA00023211"/>
    </source>
</evidence>
<dbReference type="PANTHER" id="PTHR12992:SF11">
    <property type="entry name" value="MITOCHONDRIAL COENZYME A DIPHOSPHATASE NUDT8"/>
    <property type="match status" value="1"/>
</dbReference>
<dbReference type="InterPro" id="IPR045121">
    <property type="entry name" value="CoAse"/>
</dbReference>
<dbReference type="GO" id="GO:0046872">
    <property type="term" value="F:metal ion binding"/>
    <property type="evidence" value="ECO:0007669"/>
    <property type="project" value="UniProtKB-KW"/>
</dbReference>
<evidence type="ECO:0000313" key="9">
    <source>
        <dbReference type="Proteomes" id="UP000016608"/>
    </source>
</evidence>
<evidence type="ECO:0000256" key="1">
    <source>
        <dbReference type="ARBA" id="ARBA00001936"/>
    </source>
</evidence>
<dbReference type="Proteomes" id="UP000016608">
    <property type="component" value="Unassembled WGS sequence"/>
</dbReference>
<dbReference type="InterPro" id="IPR000086">
    <property type="entry name" value="NUDIX_hydrolase_dom"/>
</dbReference>
<keyword evidence="4 8" id="KW-0378">Hydrolase</keyword>
<sequence>MMNDKNQKTENEMRDNHTEMNKRVQYTWLKETLAQHEPTFIDMDQCHQAAVCIPLLKNTDGGYDVLFEVRAATIAHQPGDVCLPGGMVEKGETPREAALRELKEELLLKEDQISYLGDMDKLYSGGSLVMHSFATEVKGYQNTFNPAEVAEVFTVPLEFFLHTDPECYVIRAKVEPGEDFPYERICGGREYRWRSRKEEVCFYQYEGHVIWGLTAKLMRAFADVVRDRETGYEKHV</sequence>
<evidence type="ECO:0000256" key="3">
    <source>
        <dbReference type="ARBA" id="ARBA00022723"/>
    </source>
</evidence>
<dbReference type="eggNOG" id="COG0494">
    <property type="taxonomic scope" value="Bacteria"/>
</dbReference>
<keyword evidence="5" id="KW-0460">Magnesium</keyword>
<comment type="caution">
    <text evidence="8">The sequence shown here is derived from an EMBL/GenBank/DDBJ whole genome shotgun (WGS) entry which is preliminary data.</text>
</comment>
<keyword evidence="3" id="KW-0479">Metal-binding</keyword>
<keyword evidence="9" id="KW-1185">Reference proteome</keyword>
<name>U2R7C9_EUBRA</name>
<dbReference type="GeneID" id="42787587"/>
<dbReference type="RefSeq" id="WP_021740239.1">
    <property type="nucleotide sequence ID" value="NZ_KI271175.1"/>
</dbReference>
<evidence type="ECO:0000256" key="2">
    <source>
        <dbReference type="ARBA" id="ARBA00001946"/>
    </source>
</evidence>
<dbReference type="HOGENOM" id="CLU_040940_5_2_9"/>
<dbReference type="EMBL" id="AWVJ01000102">
    <property type="protein sequence ID" value="ERK46602.1"/>
    <property type="molecule type" value="Genomic_DNA"/>
</dbReference>